<evidence type="ECO:0000313" key="1">
    <source>
        <dbReference type="EMBL" id="PHK97577.1"/>
    </source>
</evidence>
<keyword evidence="2" id="KW-1185">Reference proteome</keyword>
<dbReference type="Gene3D" id="2.40.50.140">
    <property type="entry name" value="Nucleic acid-binding proteins"/>
    <property type="match status" value="1"/>
</dbReference>
<dbReference type="OrthoDB" id="9805039at2"/>
<organism evidence="1 2">
    <name type="scientific">Neolewinella marina</name>
    <dbReference type="NCBI Taxonomy" id="438751"/>
    <lineage>
        <taxon>Bacteria</taxon>
        <taxon>Pseudomonadati</taxon>
        <taxon>Bacteroidota</taxon>
        <taxon>Saprospiria</taxon>
        <taxon>Saprospirales</taxon>
        <taxon>Lewinellaceae</taxon>
        <taxon>Neolewinella</taxon>
    </lineage>
</organism>
<evidence type="ECO:0008006" key="3">
    <source>
        <dbReference type="Google" id="ProtNLM"/>
    </source>
</evidence>
<dbReference type="EMBL" id="PDLO01000008">
    <property type="protein sequence ID" value="PHK97577.1"/>
    <property type="molecule type" value="Genomic_DNA"/>
</dbReference>
<dbReference type="AlphaFoldDB" id="A0A2G0CCD2"/>
<accession>A0A2G0CCD2</accession>
<name>A0A2G0CCD2_9BACT</name>
<evidence type="ECO:0000313" key="2">
    <source>
        <dbReference type="Proteomes" id="UP000226437"/>
    </source>
</evidence>
<comment type="caution">
    <text evidence="1">The sequence shown here is derived from an EMBL/GenBank/DDBJ whole genome shotgun (WGS) entry which is preliminary data.</text>
</comment>
<proteinExistence type="predicted"/>
<dbReference type="SUPFAM" id="SSF50249">
    <property type="entry name" value="Nucleic acid-binding proteins"/>
    <property type="match status" value="1"/>
</dbReference>
<dbReference type="Proteomes" id="UP000226437">
    <property type="component" value="Unassembled WGS sequence"/>
</dbReference>
<dbReference type="RefSeq" id="WP_099107567.1">
    <property type="nucleotide sequence ID" value="NZ_JAATJF010000003.1"/>
</dbReference>
<reference evidence="1 2" key="1">
    <citation type="submission" date="2017-10" db="EMBL/GenBank/DDBJ databases">
        <title>The draft genome sequence of Lewinella marina KCTC 32374.</title>
        <authorList>
            <person name="Wang K."/>
        </authorList>
    </citation>
    <scope>NUCLEOTIDE SEQUENCE [LARGE SCALE GENOMIC DNA]</scope>
    <source>
        <strain evidence="1 2">MKG-38</strain>
    </source>
</reference>
<dbReference type="InterPro" id="IPR012340">
    <property type="entry name" value="NA-bd_OB-fold"/>
</dbReference>
<sequence length="71" mass="8093">MDSAPSFGTIVFYLPERGFGYLRLRGSREEFHFRRRNLLVATVRKGDLVRFVLRDGPQGYYADAIEPAGLA</sequence>
<protein>
    <recommendedName>
        <fullName evidence="3">Cold-shock protein</fullName>
    </recommendedName>
</protein>
<gene>
    <name evidence="1" type="ORF">CGL56_15890</name>
</gene>